<evidence type="ECO:0000313" key="1">
    <source>
        <dbReference type="EMBL" id="KAH6924191.1"/>
    </source>
</evidence>
<sequence>MLGFPPGFSTQDVLLQLYHDLLSSSTSSDMKALLSLDLHKAFDQVSYSGMLTELGSLSPGARIQLDSLVPYRSHCRTYPGRSSVSHVCSRL</sequence>
<dbReference type="EMBL" id="CM023488">
    <property type="protein sequence ID" value="KAH6924191.1"/>
    <property type="molecule type" value="Genomic_DNA"/>
</dbReference>
<evidence type="ECO:0000313" key="2">
    <source>
        <dbReference type="Proteomes" id="UP000821845"/>
    </source>
</evidence>
<comment type="caution">
    <text evidence="1">The sequence shown here is derived from an EMBL/GenBank/DDBJ whole genome shotgun (WGS) entry which is preliminary data.</text>
</comment>
<keyword evidence="2" id="KW-1185">Reference proteome</keyword>
<accession>A0ACB7RQU9</accession>
<protein>
    <submittedName>
        <fullName evidence="1">Uncharacterized protein</fullName>
    </submittedName>
</protein>
<proteinExistence type="predicted"/>
<name>A0ACB7RQU9_HYAAI</name>
<organism evidence="1 2">
    <name type="scientific">Hyalomma asiaticum</name>
    <name type="common">Tick</name>
    <dbReference type="NCBI Taxonomy" id="266040"/>
    <lineage>
        <taxon>Eukaryota</taxon>
        <taxon>Metazoa</taxon>
        <taxon>Ecdysozoa</taxon>
        <taxon>Arthropoda</taxon>
        <taxon>Chelicerata</taxon>
        <taxon>Arachnida</taxon>
        <taxon>Acari</taxon>
        <taxon>Parasitiformes</taxon>
        <taxon>Ixodida</taxon>
        <taxon>Ixodoidea</taxon>
        <taxon>Ixodidae</taxon>
        <taxon>Hyalomminae</taxon>
        <taxon>Hyalomma</taxon>
    </lineage>
</organism>
<dbReference type="Proteomes" id="UP000821845">
    <property type="component" value="Chromosome 8"/>
</dbReference>
<gene>
    <name evidence="1" type="ORF">HPB50_013572</name>
</gene>
<reference evidence="1" key="1">
    <citation type="submission" date="2020-05" db="EMBL/GenBank/DDBJ databases">
        <title>Large-scale comparative analyses of tick genomes elucidate their genetic diversity and vector capacities.</title>
        <authorList>
            <person name="Jia N."/>
            <person name="Wang J."/>
            <person name="Shi W."/>
            <person name="Du L."/>
            <person name="Sun Y."/>
            <person name="Zhan W."/>
            <person name="Jiang J."/>
            <person name="Wang Q."/>
            <person name="Zhang B."/>
            <person name="Ji P."/>
            <person name="Sakyi L.B."/>
            <person name="Cui X."/>
            <person name="Yuan T."/>
            <person name="Jiang B."/>
            <person name="Yang W."/>
            <person name="Lam T.T.-Y."/>
            <person name="Chang Q."/>
            <person name="Ding S."/>
            <person name="Wang X."/>
            <person name="Zhu J."/>
            <person name="Ruan X."/>
            <person name="Zhao L."/>
            <person name="Wei J."/>
            <person name="Que T."/>
            <person name="Du C."/>
            <person name="Cheng J."/>
            <person name="Dai P."/>
            <person name="Han X."/>
            <person name="Huang E."/>
            <person name="Gao Y."/>
            <person name="Liu J."/>
            <person name="Shao H."/>
            <person name="Ye R."/>
            <person name="Li L."/>
            <person name="Wei W."/>
            <person name="Wang X."/>
            <person name="Wang C."/>
            <person name="Yang T."/>
            <person name="Huo Q."/>
            <person name="Li W."/>
            <person name="Guo W."/>
            <person name="Chen H."/>
            <person name="Zhou L."/>
            <person name="Ni X."/>
            <person name="Tian J."/>
            <person name="Zhou Y."/>
            <person name="Sheng Y."/>
            <person name="Liu T."/>
            <person name="Pan Y."/>
            <person name="Xia L."/>
            <person name="Li J."/>
            <person name="Zhao F."/>
            <person name="Cao W."/>
        </authorList>
    </citation>
    <scope>NUCLEOTIDE SEQUENCE</scope>
    <source>
        <strain evidence="1">Hyas-2018</strain>
    </source>
</reference>